<evidence type="ECO:0000313" key="2">
    <source>
        <dbReference type="EMBL" id="MBB3702103.1"/>
    </source>
</evidence>
<reference evidence="2 3" key="1">
    <citation type="submission" date="2020-08" db="EMBL/GenBank/DDBJ databases">
        <title>Genomic Encyclopedia of Type Strains, Phase IV (KMG-IV): sequencing the most valuable type-strain genomes for metagenomic binning, comparative biology and taxonomic classification.</title>
        <authorList>
            <person name="Goeker M."/>
        </authorList>
    </citation>
    <scope>NUCLEOTIDE SEQUENCE [LARGE SCALE GENOMIC DNA]</scope>
    <source>
        <strain evidence="2 3">DSM 22548</strain>
    </source>
</reference>
<dbReference type="Proteomes" id="UP000541425">
    <property type="component" value="Unassembled WGS sequence"/>
</dbReference>
<keyword evidence="2" id="KW-0548">Nucleotidyltransferase</keyword>
<organism evidence="2 3">
    <name type="scientific">Alloprevotella rava</name>
    <dbReference type="NCBI Taxonomy" id="671218"/>
    <lineage>
        <taxon>Bacteria</taxon>
        <taxon>Pseudomonadati</taxon>
        <taxon>Bacteroidota</taxon>
        <taxon>Bacteroidia</taxon>
        <taxon>Bacteroidales</taxon>
        <taxon>Prevotellaceae</taxon>
        <taxon>Alloprevotella</taxon>
    </lineage>
</organism>
<feature type="domain" description="Nucleotidyl transferase" evidence="1">
    <location>
        <begin position="9"/>
        <end position="287"/>
    </location>
</feature>
<dbReference type="PANTHER" id="PTHR46390">
    <property type="entry name" value="MANNOSE-1-PHOSPHATE GUANYLYLTRANSFERASE"/>
    <property type="match status" value="1"/>
</dbReference>
<dbReference type="SUPFAM" id="SSF53448">
    <property type="entry name" value="Nucleotide-diphospho-sugar transferases"/>
    <property type="match status" value="1"/>
</dbReference>
<comment type="caution">
    <text evidence="2">The sequence shown here is derived from an EMBL/GenBank/DDBJ whole genome shotgun (WGS) entry which is preliminary data.</text>
</comment>
<dbReference type="Pfam" id="PF00483">
    <property type="entry name" value="NTP_transferase"/>
    <property type="match status" value="1"/>
</dbReference>
<dbReference type="RefSeq" id="WP_183694595.1">
    <property type="nucleotide sequence ID" value="NZ_JACICA010000002.1"/>
</dbReference>
<dbReference type="CDD" id="cd02509">
    <property type="entry name" value="GDP-M1P_Guanylyltransferase"/>
    <property type="match status" value="1"/>
</dbReference>
<evidence type="ECO:0000259" key="1">
    <source>
        <dbReference type="Pfam" id="PF00483"/>
    </source>
</evidence>
<dbReference type="InterPro" id="IPR029044">
    <property type="entry name" value="Nucleotide-diphossugar_trans"/>
</dbReference>
<dbReference type="InterPro" id="IPR051161">
    <property type="entry name" value="Mannose-6P_isomerase_type2"/>
</dbReference>
<keyword evidence="2" id="KW-0808">Transferase</keyword>
<dbReference type="SUPFAM" id="SSF159283">
    <property type="entry name" value="Guanosine diphospho-D-mannose pyrophosphorylase/mannose-6-phosphate isomerase linker domain"/>
    <property type="match status" value="1"/>
</dbReference>
<dbReference type="PANTHER" id="PTHR46390:SF1">
    <property type="entry name" value="MANNOSE-1-PHOSPHATE GUANYLYLTRANSFERASE"/>
    <property type="match status" value="1"/>
</dbReference>
<dbReference type="GO" id="GO:0004475">
    <property type="term" value="F:mannose-1-phosphate guanylyltransferase (GTP) activity"/>
    <property type="evidence" value="ECO:0007669"/>
    <property type="project" value="UniProtKB-EC"/>
</dbReference>
<dbReference type="AlphaFoldDB" id="A0A7W5UIM6"/>
<dbReference type="Gene3D" id="3.90.550.10">
    <property type="entry name" value="Spore Coat Polysaccharide Biosynthesis Protein SpsA, Chain A"/>
    <property type="match status" value="1"/>
</dbReference>
<dbReference type="EC" id="2.7.7.13" evidence="2"/>
<name>A0A7W5UIM6_9BACT</name>
<gene>
    <name evidence="2" type="ORF">FHS60_000556</name>
</gene>
<dbReference type="GO" id="GO:0009298">
    <property type="term" value="P:GDP-mannose biosynthetic process"/>
    <property type="evidence" value="ECO:0007669"/>
    <property type="project" value="TreeGrafter"/>
</dbReference>
<dbReference type="InterPro" id="IPR005835">
    <property type="entry name" value="NTP_transferase_dom"/>
</dbReference>
<protein>
    <submittedName>
        <fullName evidence="2">Mannose-1-phosphate guanylyltransferase</fullName>
        <ecNumber evidence="2">2.7.7.13</ecNumber>
    </submittedName>
</protein>
<dbReference type="InterPro" id="IPR049577">
    <property type="entry name" value="GMPP_N"/>
</dbReference>
<sequence length="361" mass="40713">MGKHKDYCVILAGGLGKRLWPSSRKNMPKQFLDFFGTGRTLLQQTYDRIARIVPTDHIYISTFEEYVPFVEQQLPEVTVERILAEPVQLSTAPATAWAAYHIILRDPDATIFVTPCDQMILNEDLFEKEMRAALDFASSHSVFLALGVKATQPNTAYGYIQMGDSIEEKLYKVQSFLEKPDAEYAETFVQSGEFLWNTGLFVWNARTFRKLLHEMMPVLEEQLLQENGSIKTERELDLVQQLYPANLHRSIDLVILDKCENVYVMQCSFGWADIGCWPELYHVVDKDVDGNAVIGGGHVELSDSQNNLVMIPSQKAAIVCGLDGYLVADKGNVLLICPNNDPGLVKRLAKEARIQLGEDFA</sequence>
<proteinExistence type="predicted"/>
<dbReference type="EMBL" id="JACICA010000002">
    <property type="protein sequence ID" value="MBB3702103.1"/>
    <property type="molecule type" value="Genomic_DNA"/>
</dbReference>
<accession>A0A7W5UIM6</accession>
<evidence type="ECO:0000313" key="3">
    <source>
        <dbReference type="Proteomes" id="UP000541425"/>
    </source>
</evidence>